<dbReference type="Proteomes" id="UP000315295">
    <property type="component" value="Unassembled WGS sequence"/>
</dbReference>
<reference evidence="1 2" key="1">
    <citation type="journal article" date="2019" name="G3 (Bethesda)">
        <title>Sequencing of a Wild Apple (Malus baccata) Genome Unravels the Differences Between Cultivated and Wild Apple Species Regarding Disease Resistance and Cold Tolerance.</title>
        <authorList>
            <person name="Chen X."/>
        </authorList>
    </citation>
    <scope>NUCLEOTIDE SEQUENCE [LARGE SCALE GENOMIC DNA]</scope>
    <source>
        <strain evidence="2">cv. Shandingzi</strain>
        <tissue evidence="1">Leaves</tissue>
    </source>
</reference>
<name>A0A540NKA7_MALBA</name>
<gene>
    <name evidence="1" type="ORF">C1H46_002852</name>
</gene>
<dbReference type="EMBL" id="VIEB01000029">
    <property type="protein sequence ID" value="TQE11477.1"/>
    <property type="molecule type" value="Genomic_DNA"/>
</dbReference>
<sequence>MWPCILCICVFRYRRWCITCFSSRSSDVDDDGFGVPPNAAGIADETDFGDEADEDDFSKVAAIAGELEHLLNK</sequence>
<accession>A0A540NKA7</accession>
<evidence type="ECO:0000313" key="1">
    <source>
        <dbReference type="EMBL" id="TQE11477.1"/>
    </source>
</evidence>
<dbReference type="AlphaFoldDB" id="A0A540NKA7"/>
<protein>
    <submittedName>
        <fullName evidence="1">Uncharacterized protein</fullName>
    </submittedName>
</protein>
<comment type="caution">
    <text evidence="1">The sequence shown here is derived from an EMBL/GenBank/DDBJ whole genome shotgun (WGS) entry which is preliminary data.</text>
</comment>
<organism evidence="1 2">
    <name type="scientific">Malus baccata</name>
    <name type="common">Siberian crab apple</name>
    <name type="synonym">Pyrus baccata</name>
    <dbReference type="NCBI Taxonomy" id="106549"/>
    <lineage>
        <taxon>Eukaryota</taxon>
        <taxon>Viridiplantae</taxon>
        <taxon>Streptophyta</taxon>
        <taxon>Embryophyta</taxon>
        <taxon>Tracheophyta</taxon>
        <taxon>Spermatophyta</taxon>
        <taxon>Magnoliopsida</taxon>
        <taxon>eudicotyledons</taxon>
        <taxon>Gunneridae</taxon>
        <taxon>Pentapetalae</taxon>
        <taxon>rosids</taxon>
        <taxon>fabids</taxon>
        <taxon>Rosales</taxon>
        <taxon>Rosaceae</taxon>
        <taxon>Amygdaloideae</taxon>
        <taxon>Maleae</taxon>
        <taxon>Malus</taxon>
    </lineage>
</organism>
<evidence type="ECO:0000313" key="2">
    <source>
        <dbReference type="Proteomes" id="UP000315295"/>
    </source>
</evidence>
<proteinExistence type="predicted"/>
<keyword evidence="2" id="KW-1185">Reference proteome</keyword>